<name>A0AAV5JD66_9ROSI</name>
<dbReference type="Proteomes" id="UP001054252">
    <property type="component" value="Unassembled WGS sequence"/>
</dbReference>
<keyword evidence="2" id="KW-1185">Reference proteome</keyword>
<reference evidence="1 2" key="1">
    <citation type="journal article" date="2021" name="Commun. Biol.">
        <title>The genome of Shorea leprosula (Dipterocarpaceae) highlights the ecological relevance of drought in aseasonal tropical rainforests.</title>
        <authorList>
            <person name="Ng K.K.S."/>
            <person name="Kobayashi M.J."/>
            <person name="Fawcett J.A."/>
            <person name="Hatakeyama M."/>
            <person name="Paape T."/>
            <person name="Ng C.H."/>
            <person name="Ang C.C."/>
            <person name="Tnah L.H."/>
            <person name="Lee C.T."/>
            <person name="Nishiyama T."/>
            <person name="Sese J."/>
            <person name="O'Brien M.J."/>
            <person name="Copetti D."/>
            <person name="Mohd Noor M.I."/>
            <person name="Ong R.C."/>
            <person name="Putra M."/>
            <person name="Sireger I.Z."/>
            <person name="Indrioko S."/>
            <person name="Kosugi Y."/>
            <person name="Izuno A."/>
            <person name="Isagi Y."/>
            <person name="Lee S.L."/>
            <person name="Shimizu K.K."/>
        </authorList>
    </citation>
    <scope>NUCLEOTIDE SEQUENCE [LARGE SCALE GENOMIC DNA]</scope>
    <source>
        <strain evidence="1">214</strain>
    </source>
</reference>
<proteinExistence type="predicted"/>
<dbReference type="AlphaFoldDB" id="A0AAV5JD66"/>
<dbReference type="EMBL" id="BPVZ01000036">
    <property type="protein sequence ID" value="GKV12564.1"/>
    <property type="molecule type" value="Genomic_DNA"/>
</dbReference>
<sequence length="66" mass="6966">MKEKVTGHAHPRCLYFLLSNSGSFTFGGSLAAAALEETSPSSSYRDSGDGPVELSASIGYRQQILA</sequence>
<organism evidence="1 2">
    <name type="scientific">Rubroshorea leprosula</name>
    <dbReference type="NCBI Taxonomy" id="152421"/>
    <lineage>
        <taxon>Eukaryota</taxon>
        <taxon>Viridiplantae</taxon>
        <taxon>Streptophyta</taxon>
        <taxon>Embryophyta</taxon>
        <taxon>Tracheophyta</taxon>
        <taxon>Spermatophyta</taxon>
        <taxon>Magnoliopsida</taxon>
        <taxon>eudicotyledons</taxon>
        <taxon>Gunneridae</taxon>
        <taxon>Pentapetalae</taxon>
        <taxon>rosids</taxon>
        <taxon>malvids</taxon>
        <taxon>Malvales</taxon>
        <taxon>Dipterocarpaceae</taxon>
        <taxon>Rubroshorea</taxon>
    </lineage>
</organism>
<evidence type="ECO:0000313" key="2">
    <source>
        <dbReference type="Proteomes" id="UP001054252"/>
    </source>
</evidence>
<gene>
    <name evidence="1" type="ORF">SLEP1_g23691</name>
</gene>
<protein>
    <submittedName>
        <fullName evidence="1">Uncharacterized protein</fullName>
    </submittedName>
</protein>
<evidence type="ECO:0000313" key="1">
    <source>
        <dbReference type="EMBL" id="GKV12564.1"/>
    </source>
</evidence>
<comment type="caution">
    <text evidence="1">The sequence shown here is derived from an EMBL/GenBank/DDBJ whole genome shotgun (WGS) entry which is preliminary data.</text>
</comment>
<accession>A0AAV5JD66</accession>